<sequence>MSPRTFTLMTLRHALISLGAVALLAGCAGTNFKRPDQAALKLGSSTTADVVAAMGEPSRTGELTKNGSQIKRMSYSYATTMGVGLYAGVIPARSMTFSTADGKLVGQQYLSSFNEDGTDFDDSKVPQIVKGTTTRSDVVALLGRSTGESVYPLSKNPGEQAISYLYVHLRKQFLGASKLYTKSLTVSFDARDVVSDVEFSVSGEK</sequence>
<feature type="signal peptide" evidence="1">
    <location>
        <begin position="1"/>
        <end position="22"/>
    </location>
</feature>
<proteinExistence type="predicted"/>
<keyword evidence="3" id="KW-1185">Reference proteome</keyword>
<evidence type="ECO:0000313" key="2">
    <source>
        <dbReference type="EMBL" id="NRF68412.1"/>
    </source>
</evidence>
<comment type="caution">
    <text evidence="2">The sequence shown here is derived from an EMBL/GenBank/DDBJ whole genome shotgun (WGS) entry which is preliminary data.</text>
</comment>
<keyword evidence="1" id="KW-0732">Signal</keyword>
<dbReference type="EMBL" id="JABRWJ010000004">
    <property type="protein sequence ID" value="NRF68412.1"/>
    <property type="molecule type" value="Genomic_DNA"/>
</dbReference>
<evidence type="ECO:0000313" key="3">
    <source>
        <dbReference type="Proteomes" id="UP000737171"/>
    </source>
</evidence>
<evidence type="ECO:0000256" key="1">
    <source>
        <dbReference type="SAM" id="SignalP"/>
    </source>
</evidence>
<name>A0ABX2EIF2_9BURK</name>
<evidence type="ECO:0008006" key="4">
    <source>
        <dbReference type="Google" id="ProtNLM"/>
    </source>
</evidence>
<gene>
    <name evidence="2" type="ORF">HLB44_15565</name>
</gene>
<dbReference type="Proteomes" id="UP000737171">
    <property type="component" value="Unassembled WGS sequence"/>
</dbReference>
<feature type="chain" id="PRO_5046129065" description="Outer membrane protein assembly factor BamE" evidence="1">
    <location>
        <begin position="23"/>
        <end position="205"/>
    </location>
</feature>
<reference evidence="2 3" key="1">
    <citation type="submission" date="2020-05" db="EMBL/GenBank/DDBJ databases">
        <title>Aquincola sp. isolate from soil.</title>
        <authorList>
            <person name="Han J."/>
            <person name="Kim D.-U."/>
        </authorList>
    </citation>
    <scope>NUCLEOTIDE SEQUENCE [LARGE SCALE GENOMIC DNA]</scope>
    <source>
        <strain evidence="2 3">S2</strain>
    </source>
</reference>
<protein>
    <recommendedName>
        <fullName evidence="4">Outer membrane protein assembly factor BamE</fullName>
    </recommendedName>
</protein>
<accession>A0ABX2EIF2</accession>
<organism evidence="2 3">
    <name type="scientific">Pseudaquabacterium terrae</name>
    <dbReference type="NCBI Taxonomy" id="2732868"/>
    <lineage>
        <taxon>Bacteria</taxon>
        <taxon>Pseudomonadati</taxon>
        <taxon>Pseudomonadota</taxon>
        <taxon>Betaproteobacteria</taxon>
        <taxon>Burkholderiales</taxon>
        <taxon>Sphaerotilaceae</taxon>
        <taxon>Pseudaquabacterium</taxon>
    </lineage>
</organism>
<dbReference type="RefSeq" id="WP_173124030.1">
    <property type="nucleotide sequence ID" value="NZ_JABRWJ010000004.1"/>
</dbReference>
<dbReference type="PROSITE" id="PS51257">
    <property type="entry name" value="PROKAR_LIPOPROTEIN"/>
    <property type="match status" value="1"/>
</dbReference>